<accession>A0ABP7QED5</accession>
<evidence type="ECO:0008006" key="3">
    <source>
        <dbReference type="Google" id="ProtNLM"/>
    </source>
</evidence>
<reference evidence="2" key="1">
    <citation type="journal article" date="2019" name="Int. J. Syst. Evol. Microbiol.">
        <title>The Global Catalogue of Microorganisms (GCM) 10K type strain sequencing project: providing services to taxonomists for standard genome sequencing and annotation.</title>
        <authorList>
            <consortium name="The Broad Institute Genomics Platform"/>
            <consortium name="The Broad Institute Genome Sequencing Center for Infectious Disease"/>
            <person name="Wu L."/>
            <person name="Ma J."/>
        </authorList>
    </citation>
    <scope>NUCLEOTIDE SEQUENCE [LARGE SCALE GENOMIC DNA]</scope>
    <source>
        <strain evidence="2">JCM 16601</strain>
    </source>
</reference>
<gene>
    <name evidence="1" type="ORF">GCM10022210_35020</name>
</gene>
<dbReference type="RefSeq" id="WP_259088375.1">
    <property type="nucleotide sequence ID" value="NZ_BAAAZC010000025.1"/>
</dbReference>
<protein>
    <recommendedName>
        <fullName evidence="3">Bacteriocin-protection, YdeI or OmpD-Associated</fullName>
    </recommendedName>
</protein>
<dbReference type="EMBL" id="BAAAZC010000025">
    <property type="protein sequence ID" value="GAA3980725.1"/>
    <property type="molecule type" value="Genomic_DNA"/>
</dbReference>
<sequence>MNALAKKLQIKPNSNWLLHNAPAGFTDTLEPLPEGTKVAFNTAGDFDGVLLFVIDSVELSAELKVVVPLLKDNTILWIIYPKKTSKIKTDLEMMGSWDEPTIYSLRPVSSAAIDETRTALRFKPVEQVKVSEGRNEAVRGNEFGEFIDVDNKIVTLPAYIKAALEQQPTSLAWFQQLSYSNKKEYVLWILTAKQEKTREERLAKMVSMLLDKRKNPSDKGS</sequence>
<dbReference type="Proteomes" id="UP001500742">
    <property type="component" value="Unassembled WGS sequence"/>
</dbReference>
<proteinExistence type="predicted"/>
<evidence type="ECO:0000313" key="1">
    <source>
        <dbReference type="EMBL" id="GAA3980725.1"/>
    </source>
</evidence>
<name>A0ABP7QED5_9SPHI</name>
<evidence type="ECO:0000313" key="2">
    <source>
        <dbReference type="Proteomes" id="UP001500742"/>
    </source>
</evidence>
<keyword evidence="2" id="KW-1185">Reference proteome</keyword>
<dbReference type="Pfam" id="PF13376">
    <property type="entry name" value="OmdA"/>
    <property type="match status" value="1"/>
</dbReference>
<organism evidence="1 2">
    <name type="scientific">Mucilaginibacter dorajii</name>
    <dbReference type="NCBI Taxonomy" id="692994"/>
    <lineage>
        <taxon>Bacteria</taxon>
        <taxon>Pseudomonadati</taxon>
        <taxon>Bacteroidota</taxon>
        <taxon>Sphingobacteriia</taxon>
        <taxon>Sphingobacteriales</taxon>
        <taxon>Sphingobacteriaceae</taxon>
        <taxon>Mucilaginibacter</taxon>
    </lineage>
</organism>
<comment type="caution">
    <text evidence="1">The sequence shown here is derived from an EMBL/GenBank/DDBJ whole genome shotgun (WGS) entry which is preliminary data.</text>
</comment>